<proteinExistence type="predicted"/>
<evidence type="ECO:0008006" key="3">
    <source>
        <dbReference type="Google" id="ProtNLM"/>
    </source>
</evidence>
<dbReference type="Pfam" id="PF19852">
    <property type="entry name" value="DUF6327"/>
    <property type="match status" value="1"/>
</dbReference>
<organism evidence="1 2">
    <name type="scientific">Cochleicola gelatinilyticus</name>
    <dbReference type="NCBI Taxonomy" id="1763537"/>
    <lineage>
        <taxon>Bacteria</taxon>
        <taxon>Pseudomonadati</taxon>
        <taxon>Bacteroidota</taxon>
        <taxon>Flavobacteriia</taxon>
        <taxon>Flavobacteriales</taxon>
        <taxon>Flavobacteriaceae</taxon>
        <taxon>Cochleicola</taxon>
    </lineage>
</organism>
<dbReference type="STRING" id="1763537.ULVI_05780"/>
<dbReference type="InterPro" id="IPR046290">
    <property type="entry name" value="DUF6327"/>
</dbReference>
<reference evidence="1 2" key="1">
    <citation type="submission" date="2016-02" db="EMBL/GenBank/DDBJ databases">
        <title>Ulvibacter sp. LPB0005, isolated from Thais luteostoma.</title>
        <authorList>
            <person name="Shin S.-K."/>
            <person name="Yi H."/>
        </authorList>
    </citation>
    <scope>NUCLEOTIDE SEQUENCE [LARGE SCALE GENOMIC DNA]</scope>
    <source>
        <strain evidence="1 2">LPB0005</strain>
    </source>
</reference>
<keyword evidence="2" id="KW-1185">Reference proteome</keyword>
<comment type="caution">
    <text evidence="1">The sequence shown here is derived from an EMBL/GenBank/DDBJ whole genome shotgun (WGS) entry which is preliminary data.</text>
</comment>
<dbReference type="RefSeq" id="WP_068590628.1">
    <property type="nucleotide sequence ID" value="NZ_LRXL01000026.1"/>
</dbReference>
<accession>A0A167J1R8</accession>
<sequence>MKTYTSFDEINRDLKYLKLKSQIDQEELKLGLHHTKDSFKESLSPMNMIASTIGAVAKKAFVYKAVDWLVGMKPVKKEEYEE</sequence>
<dbReference type="Proteomes" id="UP000077013">
    <property type="component" value="Unassembled WGS sequence"/>
</dbReference>
<protein>
    <recommendedName>
        <fullName evidence="3">Glutaminyl-tRNA synthetase</fullName>
    </recommendedName>
</protein>
<dbReference type="OrthoDB" id="1149272at2"/>
<dbReference type="AlphaFoldDB" id="A0A167J1R8"/>
<name>A0A167J1R8_9FLAO</name>
<evidence type="ECO:0000313" key="1">
    <source>
        <dbReference type="EMBL" id="OAB80245.1"/>
    </source>
</evidence>
<gene>
    <name evidence="1" type="ORF">ULVI_05780</name>
</gene>
<evidence type="ECO:0000313" key="2">
    <source>
        <dbReference type="Proteomes" id="UP000077013"/>
    </source>
</evidence>
<dbReference type="EMBL" id="LRXL01000026">
    <property type="protein sequence ID" value="OAB80245.1"/>
    <property type="molecule type" value="Genomic_DNA"/>
</dbReference>